<evidence type="ECO:0000256" key="2">
    <source>
        <dbReference type="SAM" id="Phobius"/>
    </source>
</evidence>
<feature type="region of interest" description="Disordered" evidence="1">
    <location>
        <begin position="28"/>
        <end position="54"/>
    </location>
</feature>
<dbReference type="PATRIC" id="fig|1550566.3.peg.1719"/>
<keyword evidence="2" id="KW-0812">Transmembrane</keyword>
<evidence type="ECO:0000313" key="3">
    <source>
        <dbReference type="EMBL" id="KLK87918.1"/>
    </source>
</evidence>
<keyword evidence="2" id="KW-1133">Transmembrane helix</keyword>
<feature type="transmembrane region" description="Helical" evidence="2">
    <location>
        <begin position="127"/>
        <end position="146"/>
    </location>
</feature>
<reference evidence="3 4" key="1">
    <citation type="journal article" date="2015" name="Int. J. Syst. Evol. Microbiol.">
        <title>Methanoculleus sediminis sp. nov., a methanogen from sediments near a submarine mud volcano.</title>
        <authorList>
            <person name="Chen S.C."/>
            <person name="Chen M.F."/>
            <person name="Lai M.C."/>
            <person name="Weng C.Y."/>
            <person name="Wu S.Y."/>
            <person name="Lin S."/>
            <person name="Yang T.F."/>
            <person name="Chen P.C."/>
        </authorList>
    </citation>
    <scope>NUCLEOTIDE SEQUENCE [LARGE SCALE GENOMIC DNA]</scope>
    <source>
        <strain evidence="3 4">S3Fa</strain>
    </source>
</reference>
<proteinExistence type="predicted"/>
<accession>A0A0H1QYA0</accession>
<feature type="transmembrane region" description="Helical" evidence="2">
    <location>
        <begin position="63"/>
        <end position="85"/>
    </location>
</feature>
<evidence type="ECO:0000256" key="1">
    <source>
        <dbReference type="SAM" id="MobiDB-lite"/>
    </source>
</evidence>
<feature type="transmembrane region" description="Helical" evidence="2">
    <location>
        <begin position="152"/>
        <end position="173"/>
    </location>
</feature>
<evidence type="ECO:0000313" key="4">
    <source>
        <dbReference type="Proteomes" id="UP000035301"/>
    </source>
</evidence>
<keyword evidence="4" id="KW-1185">Reference proteome</keyword>
<gene>
    <name evidence="3" type="ORF">SZ63_07880</name>
</gene>
<dbReference type="PROSITE" id="PS51257">
    <property type="entry name" value="PROKAR_LIPOPROTEIN"/>
    <property type="match status" value="1"/>
</dbReference>
<dbReference type="STRING" id="1550566.SZ63_07880"/>
<sequence>MEVRKIAILVILMSLLVGCVPAQDVATPETPTVTEETVTPTTEETVTADTETPAPSEVGGIDWLMFLVLLVIGTLIVFPWLVITYSNIHIRNRIMADIHDVQNEKLKKEYYEMLLAQIPERKGLSRFSLMLAVTLIIGTAVLYLVIKEPGSELLETIIGVLTGALASIIGFFFGGRAAESASEGPNLELVQETAKETAKKTIKETSGKPGG</sequence>
<protein>
    <submittedName>
        <fullName evidence="3">Uncharacterized protein</fullName>
    </submittedName>
</protein>
<name>A0A0H1QYA0_9EURY</name>
<dbReference type="EMBL" id="JXOJ01000003">
    <property type="protein sequence ID" value="KLK87918.1"/>
    <property type="molecule type" value="Genomic_DNA"/>
</dbReference>
<organism evidence="3 4">
    <name type="scientific">Methanoculleus sediminis</name>
    <dbReference type="NCBI Taxonomy" id="1550566"/>
    <lineage>
        <taxon>Archaea</taxon>
        <taxon>Methanobacteriati</taxon>
        <taxon>Methanobacteriota</taxon>
        <taxon>Stenosarchaea group</taxon>
        <taxon>Methanomicrobia</taxon>
        <taxon>Methanomicrobiales</taxon>
        <taxon>Methanomicrobiaceae</taxon>
        <taxon>Methanoculleus</taxon>
    </lineage>
</organism>
<comment type="caution">
    <text evidence="3">The sequence shown here is derived from an EMBL/GenBank/DDBJ whole genome shotgun (WGS) entry which is preliminary data.</text>
</comment>
<keyword evidence="2" id="KW-0472">Membrane</keyword>
<dbReference type="AlphaFoldDB" id="A0A0H1QYA0"/>
<dbReference type="Proteomes" id="UP000035301">
    <property type="component" value="Unassembled WGS sequence"/>
</dbReference>